<evidence type="ECO:0000256" key="1">
    <source>
        <dbReference type="SAM" id="Phobius"/>
    </source>
</evidence>
<feature type="transmembrane region" description="Helical" evidence="1">
    <location>
        <begin position="12"/>
        <end position="29"/>
    </location>
</feature>
<dbReference type="WBParaSite" id="L893_g6305.t1">
    <property type="protein sequence ID" value="L893_g6305.t1"/>
    <property type="gene ID" value="L893_g6305"/>
</dbReference>
<keyword evidence="1" id="KW-1133">Transmembrane helix</keyword>
<feature type="transmembrane region" description="Helical" evidence="1">
    <location>
        <begin position="60"/>
        <end position="83"/>
    </location>
</feature>
<dbReference type="AlphaFoldDB" id="A0A1I8AIH2"/>
<evidence type="ECO:0000313" key="2">
    <source>
        <dbReference type="Proteomes" id="UP000095287"/>
    </source>
</evidence>
<accession>A0A1I8AIH2</accession>
<name>A0A1I8AIH2_9BILA</name>
<proteinExistence type="predicted"/>
<evidence type="ECO:0000313" key="3">
    <source>
        <dbReference type="WBParaSite" id="L893_g6305.t1"/>
    </source>
</evidence>
<dbReference type="Proteomes" id="UP000095287">
    <property type="component" value="Unplaced"/>
</dbReference>
<keyword evidence="2" id="KW-1185">Reference proteome</keyword>
<keyword evidence="1" id="KW-0472">Membrane</keyword>
<protein>
    <submittedName>
        <fullName evidence="3">7TM_GPCR_Srx domain-containing protein</fullName>
    </submittedName>
</protein>
<keyword evidence="1" id="KW-0812">Transmembrane</keyword>
<organism evidence="2 3">
    <name type="scientific">Steinernema glaseri</name>
    <dbReference type="NCBI Taxonomy" id="37863"/>
    <lineage>
        <taxon>Eukaryota</taxon>
        <taxon>Metazoa</taxon>
        <taxon>Ecdysozoa</taxon>
        <taxon>Nematoda</taxon>
        <taxon>Chromadorea</taxon>
        <taxon>Rhabditida</taxon>
        <taxon>Tylenchina</taxon>
        <taxon>Panagrolaimomorpha</taxon>
        <taxon>Strongyloidoidea</taxon>
        <taxon>Steinernematidae</taxon>
        <taxon>Steinernema</taxon>
    </lineage>
</organism>
<sequence length="90" mass="9983">MFFPALKTTPIIITFFNVSLLCALINGGFSNKLVFTHSTRFRRNQSFVQIIMEAVDNLPLVSVCITVGISVLAILVLGIIEILRLKSEKS</sequence>
<reference evidence="3" key="1">
    <citation type="submission" date="2016-11" db="UniProtKB">
        <authorList>
            <consortium name="WormBaseParasite"/>
        </authorList>
    </citation>
    <scope>IDENTIFICATION</scope>
</reference>